<dbReference type="InterPro" id="IPR007627">
    <property type="entry name" value="RNA_pol_sigma70_r2"/>
</dbReference>
<reference evidence="6 7" key="1">
    <citation type="submission" date="2019-02" db="EMBL/GenBank/DDBJ databases">
        <title>Shewanella sp. D4-2 isolated from Dokdo Island.</title>
        <authorList>
            <person name="Baek K."/>
        </authorList>
    </citation>
    <scope>NUCLEOTIDE SEQUENCE [LARGE SCALE GENOMIC DNA]</scope>
    <source>
        <strain evidence="6 7">D4-2</strain>
    </source>
</reference>
<evidence type="ECO:0000256" key="3">
    <source>
        <dbReference type="ARBA" id="ARBA00023082"/>
    </source>
</evidence>
<dbReference type="Gene3D" id="1.10.1740.10">
    <property type="match status" value="1"/>
</dbReference>
<dbReference type="Gene3D" id="1.10.10.10">
    <property type="entry name" value="Winged helix-like DNA-binding domain superfamily/Winged helix DNA-binding domain"/>
    <property type="match status" value="1"/>
</dbReference>
<sequence>MTREVEVNIELIWSQYRSSLKAFLAKNVANLDDVDDLLQEILIKSYHSLDKLNDAKKLKSWLFQIANRTIIDFYRSRASYNKGQVTGSLYENTSQQHSEDSSNALQSELAATHSLTTELIESEDIYQQMSACITPFINALPSEQAELLTAVELNGEAQKDYAARKQIKYSTLKSRVQKSRQALHGLLNQCCKFTLDAHGNLIEYTPKSGKCC</sequence>
<keyword evidence="3" id="KW-0731">Sigma factor</keyword>
<evidence type="ECO:0000313" key="7">
    <source>
        <dbReference type="Proteomes" id="UP000291106"/>
    </source>
</evidence>
<dbReference type="NCBIfam" id="TIGR02937">
    <property type="entry name" value="sigma70-ECF"/>
    <property type="match status" value="1"/>
</dbReference>
<dbReference type="Pfam" id="PF04542">
    <property type="entry name" value="Sigma70_r2"/>
    <property type="match status" value="1"/>
</dbReference>
<evidence type="ECO:0000259" key="5">
    <source>
        <dbReference type="Pfam" id="PF04542"/>
    </source>
</evidence>
<organism evidence="6 7">
    <name type="scientific">Shewanella maritima</name>
    <dbReference type="NCBI Taxonomy" id="2520507"/>
    <lineage>
        <taxon>Bacteria</taxon>
        <taxon>Pseudomonadati</taxon>
        <taxon>Pseudomonadota</taxon>
        <taxon>Gammaproteobacteria</taxon>
        <taxon>Alteromonadales</taxon>
        <taxon>Shewanellaceae</taxon>
        <taxon>Shewanella</taxon>
    </lineage>
</organism>
<accession>A0A411PGV4</accession>
<comment type="similarity">
    <text evidence="1">Belongs to the sigma-70 factor family. ECF subfamily.</text>
</comment>
<dbReference type="GO" id="GO:0016987">
    <property type="term" value="F:sigma factor activity"/>
    <property type="evidence" value="ECO:0007669"/>
    <property type="project" value="UniProtKB-KW"/>
</dbReference>
<dbReference type="PANTHER" id="PTHR43133:SF62">
    <property type="entry name" value="RNA POLYMERASE SIGMA FACTOR SIGZ"/>
    <property type="match status" value="1"/>
</dbReference>
<dbReference type="SUPFAM" id="SSF88659">
    <property type="entry name" value="Sigma3 and sigma4 domains of RNA polymerase sigma factors"/>
    <property type="match status" value="1"/>
</dbReference>
<evidence type="ECO:0000256" key="1">
    <source>
        <dbReference type="ARBA" id="ARBA00010641"/>
    </source>
</evidence>
<dbReference type="SUPFAM" id="SSF88946">
    <property type="entry name" value="Sigma2 domain of RNA polymerase sigma factors"/>
    <property type="match status" value="1"/>
</dbReference>
<keyword evidence="4" id="KW-0804">Transcription</keyword>
<dbReference type="Proteomes" id="UP000291106">
    <property type="component" value="Chromosome"/>
</dbReference>
<dbReference type="PANTHER" id="PTHR43133">
    <property type="entry name" value="RNA POLYMERASE ECF-TYPE SIGMA FACTO"/>
    <property type="match status" value="1"/>
</dbReference>
<protein>
    <submittedName>
        <fullName evidence="6">Sigma-70 family RNA polymerase sigma factor</fullName>
    </submittedName>
</protein>
<dbReference type="RefSeq" id="WP_130599303.1">
    <property type="nucleotide sequence ID" value="NZ_CP036200.1"/>
</dbReference>
<evidence type="ECO:0000256" key="2">
    <source>
        <dbReference type="ARBA" id="ARBA00023015"/>
    </source>
</evidence>
<evidence type="ECO:0000256" key="4">
    <source>
        <dbReference type="ARBA" id="ARBA00023163"/>
    </source>
</evidence>
<proteinExistence type="inferred from homology"/>
<dbReference type="InterPro" id="IPR036388">
    <property type="entry name" value="WH-like_DNA-bd_sf"/>
</dbReference>
<dbReference type="AlphaFoldDB" id="A0A411PGV4"/>
<dbReference type="GO" id="GO:0006352">
    <property type="term" value="P:DNA-templated transcription initiation"/>
    <property type="evidence" value="ECO:0007669"/>
    <property type="project" value="InterPro"/>
</dbReference>
<dbReference type="InterPro" id="IPR039425">
    <property type="entry name" value="RNA_pol_sigma-70-like"/>
</dbReference>
<dbReference type="InterPro" id="IPR014284">
    <property type="entry name" value="RNA_pol_sigma-70_dom"/>
</dbReference>
<dbReference type="KEGG" id="smai:EXU30_08960"/>
<dbReference type="InterPro" id="IPR013324">
    <property type="entry name" value="RNA_pol_sigma_r3/r4-like"/>
</dbReference>
<gene>
    <name evidence="6" type="ORF">EXU30_08960</name>
</gene>
<dbReference type="EMBL" id="CP036200">
    <property type="protein sequence ID" value="QBF82807.1"/>
    <property type="molecule type" value="Genomic_DNA"/>
</dbReference>
<name>A0A411PGV4_9GAMM</name>
<keyword evidence="7" id="KW-1185">Reference proteome</keyword>
<keyword evidence="2" id="KW-0805">Transcription regulation</keyword>
<feature type="domain" description="RNA polymerase sigma-70 region 2" evidence="5">
    <location>
        <begin position="14"/>
        <end position="78"/>
    </location>
</feature>
<dbReference type="InterPro" id="IPR013325">
    <property type="entry name" value="RNA_pol_sigma_r2"/>
</dbReference>
<evidence type="ECO:0000313" key="6">
    <source>
        <dbReference type="EMBL" id="QBF82807.1"/>
    </source>
</evidence>
<dbReference type="OrthoDB" id="9803470at2"/>